<keyword evidence="2" id="KW-0472">Membrane</keyword>
<evidence type="ECO:0000313" key="5">
    <source>
        <dbReference type="EMBL" id="RKO92915.1"/>
    </source>
</evidence>
<dbReference type="GO" id="GO:0045332">
    <property type="term" value="P:phospholipid translocation"/>
    <property type="evidence" value="ECO:0007669"/>
    <property type="project" value="TreeGrafter"/>
</dbReference>
<evidence type="ECO:0000259" key="3">
    <source>
        <dbReference type="Pfam" id="PF00122"/>
    </source>
</evidence>
<accession>A0A4P9WL77</accession>
<name>A0A4P9WL77_9FUNG</name>
<evidence type="ECO:0000313" key="6">
    <source>
        <dbReference type="Proteomes" id="UP000269721"/>
    </source>
</evidence>
<dbReference type="PANTHER" id="PTHR24092">
    <property type="entry name" value="PROBABLE PHOSPHOLIPID-TRANSPORTING ATPASE"/>
    <property type="match status" value="1"/>
</dbReference>
<dbReference type="InterPro" id="IPR008250">
    <property type="entry name" value="ATPase_P-typ_transduc_dom_A_sf"/>
</dbReference>
<dbReference type="Pfam" id="PF16209">
    <property type="entry name" value="PhoLip_ATPase_N"/>
    <property type="match status" value="1"/>
</dbReference>
<dbReference type="AlphaFoldDB" id="A0A4P9WL77"/>
<dbReference type="Pfam" id="PF00122">
    <property type="entry name" value="E1-E2_ATPase"/>
    <property type="match status" value="1"/>
</dbReference>
<dbReference type="Proteomes" id="UP000269721">
    <property type="component" value="Unassembled WGS sequence"/>
</dbReference>
<dbReference type="SUPFAM" id="SSF81665">
    <property type="entry name" value="Calcium ATPase, transmembrane domain M"/>
    <property type="match status" value="1"/>
</dbReference>
<evidence type="ECO:0000256" key="1">
    <source>
        <dbReference type="SAM" id="MobiDB-lite"/>
    </source>
</evidence>
<feature type="domain" description="P-type ATPase N-terminal" evidence="4">
    <location>
        <begin position="64"/>
        <end position="116"/>
    </location>
</feature>
<sequence>MSERAEADERTKRTNSFVPKLFIETRSLSESTRSIPTLSATTAHEPEEEDSYGLTYPVEERFFRKPSNYIRTTKYTLLSFIPLNLYYQFRRFYNIYFLLGALSVFAGVSSLSPISQIFPLVVVLAFAAVKEAIEDYGRYRADTTANNIPVTVVRGGVKTEVLSMHVQPGDVVYLEKGEKFPVDAMLISSSYEDGTCYVETAELDG</sequence>
<evidence type="ECO:0000259" key="4">
    <source>
        <dbReference type="Pfam" id="PF16209"/>
    </source>
</evidence>
<dbReference type="InterPro" id="IPR032631">
    <property type="entry name" value="P-type_ATPase_N"/>
</dbReference>
<feature type="transmembrane region" description="Helical" evidence="2">
    <location>
        <begin position="92"/>
        <end position="111"/>
    </location>
</feature>
<keyword evidence="2" id="KW-0812">Transmembrane</keyword>
<dbReference type="InterPro" id="IPR059000">
    <property type="entry name" value="ATPase_P-type_domA"/>
</dbReference>
<feature type="compositionally biased region" description="Polar residues" evidence="1">
    <location>
        <begin position="29"/>
        <end position="42"/>
    </location>
</feature>
<dbReference type="GO" id="GO:0140326">
    <property type="term" value="F:ATPase-coupled intramembrane lipid transporter activity"/>
    <property type="evidence" value="ECO:0007669"/>
    <property type="project" value="TreeGrafter"/>
</dbReference>
<gene>
    <name evidence="5" type="ORF">BDK51DRAFT_49773</name>
</gene>
<keyword evidence="2" id="KW-1133">Transmembrane helix</keyword>
<feature type="region of interest" description="Disordered" evidence="1">
    <location>
        <begin position="29"/>
        <end position="50"/>
    </location>
</feature>
<evidence type="ECO:0000256" key="2">
    <source>
        <dbReference type="SAM" id="Phobius"/>
    </source>
</evidence>
<protein>
    <submittedName>
        <fullName evidence="5">Uncharacterized protein</fullName>
    </submittedName>
</protein>
<dbReference type="EMBL" id="KZ994444">
    <property type="protein sequence ID" value="RKO92915.1"/>
    <property type="molecule type" value="Genomic_DNA"/>
</dbReference>
<dbReference type="OrthoDB" id="2149825at2759"/>
<feature type="domain" description="P-type ATPase A" evidence="3">
    <location>
        <begin position="149"/>
        <end position="190"/>
    </location>
</feature>
<dbReference type="PANTHER" id="PTHR24092:SF218">
    <property type="entry name" value="PHOSPHOLIPID-TRANSPORTING ATPASE"/>
    <property type="match status" value="1"/>
</dbReference>
<keyword evidence="6" id="KW-1185">Reference proteome</keyword>
<organism evidence="5 6">
    <name type="scientific">Blyttiomyces helicus</name>
    <dbReference type="NCBI Taxonomy" id="388810"/>
    <lineage>
        <taxon>Eukaryota</taxon>
        <taxon>Fungi</taxon>
        <taxon>Fungi incertae sedis</taxon>
        <taxon>Chytridiomycota</taxon>
        <taxon>Chytridiomycota incertae sedis</taxon>
        <taxon>Chytridiomycetes</taxon>
        <taxon>Chytridiomycetes incertae sedis</taxon>
        <taxon>Blyttiomyces</taxon>
    </lineage>
</organism>
<dbReference type="SUPFAM" id="SSF81653">
    <property type="entry name" value="Calcium ATPase, transduction domain A"/>
    <property type="match status" value="1"/>
</dbReference>
<dbReference type="InterPro" id="IPR023298">
    <property type="entry name" value="ATPase_P-typ_TM_dom_sf"/>
</dbReference>
<reference evidence="6" key="1">
    <citation type="journal article" date="2018" name="Nat. Microbiol.">
        <title>Leveraging single-cell genomics to expand the fungal tree of life.</title>
        <authorList>
            <person name="Ahrendt S.R."/>
            <person name="Quandt C.A."/>
            <person name="Ciobanu D."/>
            <person name="Clum A."/>
            <person name="Salamov A."/>
            <person name="Andreopoulos B."/>
            <person name="Cheng J.F."/>
            <person name="Woyke T."/>
            <person name="Pelin A."/>
            <person name="Henrissat B."/>
            <person name="Reynolds N.K."/>
            <person name="Benny G.L."/>
            <person name="Smith M.E."/>
            <person name="James T.Y."/>
            <person name="Grigoriev I.V."/>
        </authorList>
    </citation>
    <scope>NUCLEOTIDE SEQUENCE [LARGE SCALE GENOMIC DNA]</scope>
</reference>
<feature type="non-terminal residue" evidence="5">
    <location>
        <position position="205"/>
    </location>
</feature>
<proteinExistence type="predicted"/>
<dbReference type="GO" id="GO:0005886">
    <property type="term" value="C:plasma membrane"/>
    <property type="evidence" value="ECO:0007669"/>
    <property type="project" value="TreeGrafter"/>
</dbReference>
<dbReference type="Gene3D" id="2.70.150.10">
    <property type="entry name" value="Calcium-transporting ATPase, cytoplasmic transduction domain A"/>
    <property type="match status" value="1"/>
</dbReference>